<evidence type="ECO:0000256" key="6">
    <source>
        <dbReference type="ARBA" id="ARBA00022723"/>
    </source>
</evidence>
<evidence type="ECO:0000256" key="12">
    <source>
        <dbReference type="ARBA" id="ARBA00047493"/>
    </source>
</evidence>
<evidence type="ECO:0000256" key="10">
    <source>
        <dbReference type="ARBA" id="ARBA00030592"/>
    </source>
</evidence>
<comment type="catalytic activity">
    <reaction evidence="12">
        <text>(6S)-5,6,7,8-tetrahydrofolyl-(gamma-L-Glu)(n) + L-glutamate + ATP = (6S)-5,6,7,8-tetrahydrofolyl-(gamma-L-Glu)(n+1) + ADP + phosphate + H(+)</text>
        <dbReference type="Rhea" id="RHEA:10580"/>
        <dbReference type="Rhea" id="RHEA-COMP:14738"/>
        <dbReference type="Rhea" id="RHEA-COMP:14740"/>
        <dbReference type="ChEBI" id="CHEBI:15378"/>
        <dbReference type="ChEBI" id="CHEBI:29985"/>
        <dbReference type="ChEBI" id="CHEBI:30616"/>
        <dbReference type="ChEBI" id="CHEBI:43474"/>
        <dbReference type="ChEBI" id="CHEBI:141005"/>
        <dbReference type="ChEBI" id="CHEBI:456216"/>
        <dbReference type="EC" id="6.3.2.17"/>
    </reaction>
</comment>
<dbReference type="InterPro" id="IPR036615">
    <property type="entry name" value="Mur_ligase_C_dom_sf"/>
</dbReference>
<dbReference type="SUPFAM" id="SSF53244">
    <property type="entry name" value="MurD-like peptide ligases, peptide-binding domain"/>
    <property type="match status" value="2"/>
</dbReference>
<protein>
    <recommendedName>
        <fullName evidence="3">tetrahydrofolate synthase</fullName>
        <ecNumber evidence="3">6.3.2.17</ecNumber>
    </recommendedName>
    <alternativeName>
        <fullName evidence="11">Folylpoly-gamma-glutamate synthetase</fullName>
    </alternativeName>
    <alternativeName>
        <fullName evidence="10">Tetrahydrofolylpolyglutamate synthase</fullName>
    </alternativeName>
</protein>
<dbReference type="Proteomes" id="UP000469558">
    <property type="component" value="Unassembled WGS sequence"/>
</dbReference>
<reference evidence="13 14" key="1">
    <citation type="submission" date="2018-05" db="EMBL/GenBank/DDBJ databases">
        <title>Genome sequencing and assembly of the regulated plant pathogen Lachnellula willkommii and related sister species for the development of diagnostic species identification markers.</title>
        <authorList>
            <person name="Giroux E."/>
            <person name="Bilodeau G."/>
        </authorList>
    </citation>
    <scope>NUCLEOTIDE SEQUENCE [LARGE SCALE GENOMIC DNA]</scope>
    <source>
        <strain evidence="13 14">CBS 268.59</strain>
    </source>
</reference>
<keyword evidence="4" id="KW-0554">One-carbon metabolism</keyword>
<dbReference type="EMBL" id="QGMK01000267">
    <property type="protein sequence ID" value="TVY82851.1"/>
    <property type="molecule type" value="Genomic_DNA"/>
</dbReference>
<evidence type="ECO:0000256" key="4">
    <source>
        <dbReference type="ARBA" id="ARBA00022563"/>
    </source>
</evidence>
<evidence type="ECO:0000256" key="2">
    <source>
        <dbReference type="ARBA" id="ARBA00008276"/>
    </source>
</evidence>
<evidence type="ECO:0000256" key="3">
    <source>
        <dbReference type="ARBA" id="ARBA00013025"/>
    </source>
</evidence>
<evidence type="ECO:0000256" key="9">
    <source>
        <dbReference type="ARBA" id="ARBA00022842"/>
    </source>
</evidence>
<dbReference type="OrthoDB" id="5212574at2759"/>
<dbReference type="GO" id="GO:0046872">
    <property type="term" value="F:metal ion binding"/>
    <property type="evidence" value="ECO:0007669"/>
    <property type="project" value="UniProtKB-KW"/>
</dbReference>
<evidence type="ECO:0000256" key="8">
    <source>
        <dbReference type="ARBA" id="ARBA00022840"/>
    </source>
</evidence>
<dbReference type="Gene3D" id="3.40.1190.10">
    <property type="entry name" value="Mur-like, catalytic domain"/>
    <property type="match status" value="2"/>
</dbReference>
<evidence type="ECO:0000313" key="13">
    <source>
        <dbReference type="EMBL" id="TVY82851.1"/>
    </source>
</evidence>
<evidence type="ECO:0000256" key="11">
    <source>
        <dbReference type="ARBA" id="ARBA00030876"/>
    </source>
</evidence>
<dbReference type="GO" id="GO:0004326">
    <property type="term" value="F:tetrahydrofolylpolyglutamate synthase activity"/>
    <property type="evidence" value="ECO:0007669"/>
    <property type="project" value="UniProtKB-EC"/>
</dbReference>
<sequence>MSLRTYDGAIDSLNSLQTPFAVLKERREAGIRINKNANNDLRTINNELDDLNIVHVAGTKGKGSTCAYVDSILGQYRKSRGFPSKHGLFTSPHLISVRERIRINSAPISEVLFAKYFFEVWDKMEVGRAAGMPEWDSMTYFRFLTLLSYHVFLREDVKVAVYETGVGGEYDSTNIVDRPAVTGLSTLGIDHTYTLGDTLESIAWHKGGIQKEAVSSFTVKQRPEAMEVVQSRALEKKVLSLNVVDECDQRLEKVKIYPDADFQRTNAALAVELANTVLRKLYNTGAAPEEDLPKEFVEGLEQVVWRGRCEKKVEDNITWYLDGAHTADSIVVAAKWFADECSKNSATQVLIFNQQGERESIELLENLFEATKNGGVKFDHVVFCPNVLGGTSTKKDFVDKAHNPDHLNPLALQMTFAQRWQELNGAQTSIVKVLPSVVDALTYVRDLDGGYRTEKISALITGSVRLIGTALSALEGADATLQSNRTIRAAIADAPQDQDPNRNAIPEMLQWARRAGYESAELGRQGQRYIHVAGTKGKGSVSVMAENILLQYRRPEVGRIGLYTSPHLVTVRERIRIDGKPISESLFTRYFYELWDRFEKAVSNEDSLSYTGETRPGYFRYLTLLAIHAFIQEGVKTAIMECGIGGEYDSTNMLPADAVAVGAITRLGIDHTAMLGETIEEIAWHKAGIMKKGAPMFTVEQLPEAYTVLENRAKEKEVQLEVTSRLPELETGELELGLLGDFQKDNASLAVAVAASYLRGIGVTQDVPPTPEPTSKKNTETQNEAVDNASFVVGHSTGLPARFQQGLETVKWPGRCEIRKDGNIDWLIDGAHTIDSIAAAARWFRSKMEEAFASSRPPTTMMLIFNQEDRDGSALLQQLFTTLTTFDPLSTSHSKHWFSLLPIFRYAAFPTNEPFAAANKGRKAQLPIQTKLADDYRSLDRNSLHMVYGSVEEAVDLAVRISEGEDRAVILVTGSLHLVGGLLQVLEKRGRILGDGGDSNVDQKEDV</sequence>
<dbReference type="Gene3D" id="3.90.190.20">
    <property type="entry name" value="Mur ligase, C-terminal domain"/>
    <property type="match status" value="2"/>
</dbReference>
<dbReference type="FunFam" id="3.40.1190.10:FF:000005">
    <property type="entry name" value="Folylpolyglutamate synthase"/>
    <property type="match status" value="2"/>
</dbReference>
<dbReference type="PANTHER" id="PTHR11136">
    <property type="entry name" value="FOLYLPOLYGLUTAMATE SYNTHASE-RELATED"/>
    <property type="match status" value="1"/>
</dbReference>
<dbReference type="GO" id="GO:0005524">
    <property type="term" value="F:ATP binding"/>
    <property type="evidence" value="ECO:0007669"/>
    <property type="project" value="UniProtKB-KW"/>
</dbReference>
<keyword evidence="8" id="KW-0067">ATP-binding</keyword>
<dbReference type="InterPro" id="IPR001645">
    <property type="entry name" value="Folylpolyglutamate_synth"/>
</dbReference>
<dbReference type="InterPro" id="IPR036565">
    <property type="entry name" value="Mur-like_cat_sf"/>
</dbReference>
<keyword evidence="9" id="KW-0460">Magnesium</keyword>
<dbReference type="GO" id="GO:0005739">
    <property type="term" value="C:mitochondrion"/>
    <property type="evidence" value="ECO:0007669"/>
    <property type="project" value="TreeGrafter"/>
</dbReference>
<evidence type="ECO:0000256" key="1">
    <source>
        <dbReference type="ARBA" id="ARBA00005150"/>
    </source>
</evidence>
<comment type="caution">
    <text evidence="13">The sequence shown here is derived from an EMBL/GenBank/DDBJ whole genome shotgun (WGS) entry which is preliminary data.</text>
</comment>
<evidence type="ECO:0000256" key="5">
    <source>
        <dbReference type="ARBA" id="ARBA00022598"/>
    </source>
</evidence>
<gene>
    <name evidence="13" type="primary">met-6</name>
    <name evidence="13" type="ORF">LSUE1_G001768</name>
</gene>
<keyword evidence="5" id="KW-0436">Ligase</keyword>
<dbReference type="GO" id="GO:0006730">
    <property type="term" value="P:one-carbon metabolic process"/>
    <property type="evidence" value="ECO:0007669"/>
    <property type="project" value="UniProtKB-KW"/>
</dbReference>
<dbReference type="GO" id="GO:0005829">
    <property type="term" value="C:cytosol"/>
    <property type="evidence" value="ECO:0007669"/>
    <property type="project" value="TreeGrafter"/>
</dbReference>
<comment type="pathway">
    <text evidence="1">Cofactor biosynthesis; tetrahydrofolylpolyglutamate biosynthesis.</text>
</comment>
<organism evidence="13 14">
    <name type="scientific">Lachnellula suecica</name>
    <dbReference type="NCBI Taxonomy" id="602035"/>
    <lineage>
        <taxon>Eukaryota</taxon>
        <taxon>Fungi</taxon>
        <taxon>Dikarya</taxon>
        <taxon>Ascomycota</taxon>
        <taxon>Pezizomycotina</taxon>
        <taxon>Leotiomycetes</taxon>
        <taxon>Helotiales</taxon>
        <taxon>Lachnaceae</taxon>
        <taxon>Lachnellula</taxon>
    </lineage>
</organism>
<dbReference type="EC" id="6.3.2.17" evidence="3"/>
<name>A0A8T9CBA2_9HELO</name>
<keyword evidence="7" id="KW-0547">Nucleotide-binding</keyword>
<dbReference type="AlphaFoldDB" id="A0A8T9CBA2"/>
<proteinExistence type="inferred from homology"/>
<dbReference type="PANTHER" id="PTHR11136:SF5">
    <property type="entry name" value="FOLYLPOLYGLUTAMATE SYNTHASE, MITOCHONDRIAL"/>
    <property type="match status" value="1"/>
</dbReference>
<evidence type="ECO:0000256" key="7">
    <source>
        <dbReference type="ARBA" id="ARBA00022741"/>
    </source>
</evidence>
<keyword evidence="6" id="KW-0479">Metal-binding</keyword>
<dbReference type="PROSITE" id="PS01011">
    <property type="entry name" value="FOLYLPOLYGLU_SYNT_1"/>
    <property type="match status" value="1"/>
</dbReference>
<dbReference type="InterPro" id="IPR018109">
    <property type="entry name" value="Folylpolyglutamate_synth_CS"/>
</dbReference>
<evidence type="ECO:0000313" key="14">
    <source>
        <dbReference type="Proteomes" id="UP000469558"/>
    </source>
</evidence>
<dbReference type="PROSITE" id="PS01012">
    <property type="entry name" value="FOLYLPOLYGLU_SYNT_2"/>
    <property type="match status" value="2"/>
</dbReference>
<accession>A0A8T9CBA2</accession>
<comment type="similarity">
    <text evidence="2">Belongs to the folylpolyglutamate synthase family.</text>
</comment>
<dbReference type="SUPFAM" id="SSF53623">
    <property type="entry name" value="MurD-like peptide ligases, catalytic domain"/>
    <property type="match status" value="2"/>
</dbReference>
<dbReference type="NCBIfam" id="TIGR01499">
    <property type="entry name" value="folC"/>
    <property type="match status" value="2"/>
</dbReference>
<keyword evidence="14" id="KW-1185">Reference proteome</keyword>